<dbReference type="EMBL" id="CALTRL010000099">
    <property type="protein sequence ID" value="CAH7666338.1"/>
    <property type="molecule type" value="Genomic_DNA"/>
</dbReference>
<keyword evidence="3" id="KW-1185">Reference proteome</keyword>
<reference evidence="2" key="1">
    <citation type="submission" date="2022-06" db="EMBL/GenBank/DDBJ databases">
        <authorList>
            <consortium name="SYNGENTA / RWTH Aachen University"/>
        </authorList>
    </citation>
    <scope>NUCLEOTIDE SEQUENCE</scope>
</reference>
<feature type="compositionally biased region" description="Acidic residues" evidence="1">
    <location>
        <begin position="94"/>
        <end position="104"/>
    </location>
</feature>
<accession>A0AAV0AFS9</accession>
<name>A0AAV0AFS9_PHAPC</name>
<sequence>MAHVGSDKVLTVVMAEEQKGKVFETDKRFCIDNGIMIAHTGLLHGFSSKGHPQSFSSSPSSDSLSESSSSSINENRSTRKSFDSVSLRSHSDSDSSEDSNDDEEPLPKNQPAEAVKSIS</sequence>
<organism evidence="2 3">
    <name type="scientific">Phakopsora pachyrhizi</name>
    <name type="common">Asian soybean rust disease fungus</name>
    <dbReference type="NCBI Taxonomy" id="170000"/>
    <lineage>
        <taxon>Eukaryota</taxon>
        <taxon>Fungi</taxon>
        <taxon>Dikarya</taxon>
        <taxon>Basidiomycota</taxon>
        <taxon>Pucciniomycotina</taxon>
        <taxon>Pucciniomycetes</taxon>
        <taxon>Pucciniales</taxon>
        <taxon>Phakopsoraceae</taxon>
        <taxon>Phakopsora</taxon>
    </lineage>
</organism>
<comment type="caution">
    <text evidence="2">The sequence shown here is derived from an EMBL/GenBank/DDBJ whole genome shotgun (WGS) entry which is preliminary data.</text>
</comment>
<gene>
    <name evidence="2" type="ORF">PPACK8108_LOCUS689</name>
</gene>
<evidence type="ECO:0000256" key="1">
    <source>
        <dbReference type="SAM" id="MobiDB-lite"/>
    </source>
</evidence>
<feature type="region of interest" description="Disordered" evidence="1">
    <location>
        <begin position="46"/>
        <end position="119"/>
    </location>
</feature>
<feature type="compositionally biased region" description="Low complexity" evidence="1">
    <location>
        <begin position="47"/>
        <end position="71"/>
    </location>
</feature>
<evidence type="ECO:0000313" key="3">
    <source>
        <dbReference type="Proteomes" id="UP001153365"/>
    </source>
</evidence>
<proteinExistence type="predicted"/>
<evidence type="ECO:0000313" key="2">
    <source>
        <dbReference type="EMBL" id="CAH7666338.1"/>
    </source>
</evidence>
<dbReference type="Proteomes" id="UP001153365">
    <property type="component" value="Unassembled WGS sequence"/>
</dbReference>
<dbReference type="AlphaFoldDB" id="A0AAV0AFS9"/>
<protein>
    <submittedName>
        <fullName evidence="2">Uncharacterized protein</fullName>
    </submittedName>
</protein>